<dbReference type="InterPro" id="IPR001638">
    <property type="entry name" value="Solute-binding_3/MltF_N"/>
</dbReference>
<name>A0A822ZKE6_NELNU</name>
<evidence type="ECO:0000313" key="16">
    <source>
        <dbReference type="EMBL" id="DAD45632.1"/>
    </source>
</evidence>
<dbReference type="Gene3D" id="1.10.287.70">
    <property type="match status" value="1"/>
</dbReference>
<keyword evidence="5" id="KW-0732">Signal</keyword>
<feature type="domain" description="Solute-binding protein family 3/N-terminal" evidence="14">
    <location>
        <begin position="400"/>
        <end position="730"/>
    </location>
</feature>
<dbReference type="SMART" id="SM00062">
    <property type="entry name" value="PBPb"/>
    <property type="match status" value="1"/>
</dbReference>
<evidence type="ECO:0000256" key="4">
    <source>
        <dbReference type="ARBA" id="ARBA00022692"/>
    </source>
</evidence>
<dbReference type="AlphaFoldDB" id="A0A822ZKE6"/>
<reference evidence="16 17" key="1">
    <citation type="journal article" date="2020" name="Mol. Biol. Evol.">
        <title>Distinct Expression and Methylation Patterns for Genes with Different Fates following a Single Whole-Genome Duplication in Flowering Plants.</title>
        <authorList>
            <person name="Shi T."/>
            <person name="Rahmani R.S."/>
            <person name="Gugger P.F."/>
            <person name="Wang M."/>
            <person name="Li H."/>
            <person name="Zhang Y."/>
            <person name="Li Z."/>
            <person name="Wang Q."/>
            <person name="Van de Peer Y."/>
            <person name="Marchal K."/>
            <person name="Chen J."/>
        </authorList>
    </citation>
    <scope>NUCLEOTIDE SEQUENCE [LARGE SCALE GENOMIC DNA]</scope>
    <source>
        <tissue evidence="16">Leaf</tissue>
    </source>
</reference>
<evidence type="ECO:0000256" key="3">
    <source>
        <dbReference type="ARBA" id="ARBA00022448"/>
    </source>
</evidence>
<evidence type="ECO:0000256" key="12">
    <source>
        <dbReference type="ARBA" id="ARBA00023303"/>
    </source>
</evidence>
<keyword evidence="3" id="KW-0813">Transport</keyword>
<sequence length="832" mass="93584">MASTFPGVQIRLPSLLKSYSRRTLFAQPQFSLSLNVNPRALKALKSSRGLKMMNVFISSDSRYSGSESALTLSTSDQIPSPNCLFSSLFLSPSYYSLSPSSYSSLSSIFIFVHRLTMKNPSYLIFLLLCSSLSFYPNTAWAKGSNVVNVTSLFHVGVVFDLNSLIGSAVWRRIEMALSDCYAFHPSHDSRIILHLRDRKGDTCSNAVSVAVDLIEDVKVQGIIGPEDFLVAMGNKVEKLGMMKLGYLWIATSIGLTDLMVHKDTSFFRSSEGVVGMKSQQRTQVQKEEIDLEKMKLNIYATLWANNTLFVMANAVDRGDYDSRKNIWSTMDSSKMHVTKFKIVNWTKSTSYKARYSSPRSVISRSLRSEDATKNHVNNFPATFRKGATVSPSDDKILKIAVPCNTSFAEFVNVTCKENGSVTGFSIEVFDAVMQKLSYRYKYVPFEFGNSYNTMIDQAYDAAVGDITIRANRSKFVGFTQPYAGSGVRMIVPVEHESDTNGLWWFLKPFTAQLWLTTLVFFLLKGVLVWIFEHQQNPEFQGSKYQQLGKVLYFSFSLLVFAQKENLQTNYSRFVTYLWMFSLFIIVASYNANLTSILTVDNLRPTVTSLDTLLKEGSYVGYQKGSYVGDLLKEKGFSVEKLKMLSTTTEYAQALSNKSVAAIVDDIPVINVFLKKYCNQFTIAGPTIQTGGFGFVFPKNSPMIPIVSEQILVVRENQEMDKIENKYFGHETCLEPSTNVTSIRLRLYSLRSIYLITGVGSASALFVFFISSILFSHKVEALEGKEQEQDGLPQVTVLQDGNTREVSIKWSCHCPNRRNIRNMPLTTLEENVV</sequence>
<comment type="caution">
    <text evidence="16">The sequence shown here is derived from an EMBL/GenBank/DDBJ whole genome shotgun (WGS) entry which is preliminary data.</text>
</comment>
<keyword evidence="10" id="KW-0325">Glycoprotein</keyword>
<keyword evidence="12" id="KW-0407">Ion channel</keyword>
<evidence type="ECO:0000256" key="10">
    <source>
        <dbReference type="ARBA" id="ARBA00023180"/>
    </source>
</evidence>
<keyword evidence="8 13" id="KW-0472">Membrane</keyword>
<dbReference type="EMBL" id="DUZY01000007">
    <property type="protein sequence ID" value="DAD45632.1"/>
    <property type="molecule type" value="Genomic_DNA"/>
</dbReference>
<evidence type="ECO:0000256" key="8">
    <source>
        <dbReference type="ARBA" id="ARBA00023136"/>
    </source>
</evidence>
<feature type="domain" description="Ionotropic glutamate receptor C-terminal" evidence="15">
    <location>
        <begin position="398"/>
        <end position="729"/>
    </location>
</feature>
<keyword evidence="7" id="KW-0406">Ion transport</keyword>
<feature type="transmembrane region" description="Helical" evidence="13">
    <location>
        <begin position="573"/>
        <end position="591"/>
    </location>
</feature>
<accession>A0A822ZKE6</accession>
<evidence type="ECO:0000259" key="14">
    <source>
        <dbReference type="SMART" id="SM00062"/>
    </source>
</evidence>
<evidence type="ECO:0000256" key="6">
    <source>
        <dbReference type="ARBA" id="ARBA00022989"/>
    </source>
</evidence>
<dbReference type="CDD" id="cd13686">
    <property type="entry name" value="GluR_Plant"/>
    <property type="match status" value="1"/>
</dbReference>
<dbReference type="GO" id="GO:0016020">
    <property type="term" value="C:membrane"/>
    <property type="evidence" value="ECO:0007669"/>
    <property type="project" value="UniProtKB-SubCell"/>
</dbReference>
<dbReference type="SUPFAM" id="SSF53850">
    <property type="entry name" value="Periplasmic binding protein-like II"/>
    <property type="match status" value="1"/>
</dbReference>
<gene>
    <name evidence="16" type="ORF">HUJ06_003862</name>
</gene>
<dbReference type="SMART" id="SM00079">
    <property type="entry name" value="PBPe"/>
    <property type="match status" value="1"/>
</dbReference>
<keyword evidence="17" id="KW-1185">Reference proteome</keyword>
<protein>
    <submittedName>
        <fullName evidence="16">Uncharacterized protein</fullName>
    </submittedName>
</protein>
<dbReference type="Proteomes" id="UP000607653">
    <property type="component" value="Unassembled WGS sequence"/>
</dbReference>
<organism evidence="16 17">
    <name type="scientific">Nelumbo nucifera</name>
    <name type="common">Sacred lotus</name>
    <dbReference type="NCBI Taxonomy" id="4432"/>
    <lineage>
        <taxon>Eukaryota</taxon>
        <taxon>Viridiplantae</taxon>
        <taxon>Streptophyta</taxon>
        <taxon>Embryophyta</taxon>
        <taxon>Tracheophyta</taxon>
        <taxon>Spermatophyta</taxon>
        <taxon>Magnoliopsida</taxon>
        <taxon>Proteales</taxon>
        <taxon>Nelumbonaceae</taxon>
        <taxon>Nelumbo</taxon>
    </lineage>
</organism>
<comment type="subcellular location">
    <subcellularLocation>
        <location evidence="1">Membrane</location>
        <topology evidence="1">Multi-pass membrane protein</topology>
    </subcellularLocation>
</comment>
<keyword evidence="4 13" id="KW-0812">Transmembrane</keyword>
<proteinExistence type="inferred from homology"/>
<evidence type="ECO:0000259" key="15">
    <source>
        <dbReference type="SMART" id="SM00079"/>
    </source>
</evidence>
<dbReference type="FunFam" id="1.10.287.70:FF:000037">
    <property type="entry name" value="Glutamate receptor"/>
    <property type="match status" value="1"/>
</dbReference>
<evidence type="ECO:0000256" key="2">
    <source>
        <dbReference type="ARBA" id="ARBA00008685"/>
    </source>
</evidence>
<dbReference type="Gene3D" id="3.40.190.10">
    <property type="entry name" value="Periplasmic binding protein-like II"/>
    <property type="match status" value="2"/>
</dbReference>
<evidence type="ECO:0000256" key="11">
    <source>
        <dbReference type="ARBA" id="ARBA00023286"/>
    </source>
</evidence>
<evidence type="ECO:0000256" key="1">
    <source>
        <dbReference type="ARBA" id="ARBA00004141"/>
    </source>
</evidence>
<evidence type="ECO:0000256" key="9">
    <source>
        <dbReference type="ARBA" id="ARBA00023170"/>
    </source>
</evidence>
<dbReference type="Pfam" id="PF00060">
    <property type="entry name" value="Lig_chan"/>
    <property type="match status" value="1"/>
</dbReference>
<dbReference type="InterPro" id="IPR015683">
    <property type="entry name" value="Ionotropic_Glu_rcpt"/>
</dbReference>
<evidence type="ECO:0000313" key="17">
    <source>
        <dbReference type="Proteomes" id="UP000607653"/>
    </source>
</evidence>
<dbReference type="InterPro" id="IPR001320">
    <property type="entry name" value="Iontro_rcpt_C"/>
</dbReference>
<evidence type="ECO:0000256" key="5">
    <source>
        <dbReference type="ARBA" id="ARBA00022729"/>
    </source>
</evidence>
<evidence type="ECO:0000256" key="7">
    <source>
        <dbReference type="ARBA" id="ARBA00023065"/>
    </source>
</evidence>
<keyword evidence="9" id="KW-0675">Receptor</keyword>
<evidence type="ECO:0000256" key="13">
    <source>
        <dbReference type="SAM" id="Phobius"/>
    </source>
</evidence>
<comment type="similarity">
    <text evidence="2">Belongs to the glutamate-gated ion channel (TC 1.A.10.1) family.</text>
</comment>
<keyword evidence="11" id="KW-1071">Ligand-gated ion channel</keyword>
<dbReference type="GO" id="GO:0015276">
    <property type="term" value="F:ligand-gated monoatomic ion channel activity"/>
    <property type="evidence" value="ECO:0007669"/>
    <property type="project" value="InterPro"/>
</dbReference>
<keyword evidence="6 13" id="KW-1133">Transmembrane helix</keyword>
<feature type="transmembrane region" description="Helical" evidence="13">
    <location>
        <begin position="752"/>
        <end position="774"/>
    </location>
</feature>
<feature type="transmembrane region" description="Helical" evidence="13">
    <location>
        <begin position="513"/>
        <end position="531"/>
    </location>
</feature>
<dbReference type="PANTHER" id="PTHR18966">
    <property type="entry name" value="IONOTROPIC GLUTAMATE RECEPTOR"/>
    <property type="match status" value="1"/>
</dbReference>